<dbReference type="Gene3D" id="4.10.280.10">
    <property type="entry name" value="Helix-loop-helix DNA-binding domain"/>
    <property type="match status" value="1"/>
</dbReference>
<evidence type="ECO:0000256" key="8">
    <source>
        <dbReference type="SAM" id="MobiDB-lite"/>
    </source>
</evidence>
<comment type="similarity">
    <text evidence="2">Belongs to the bHLH protein family.</text>
</comment>
<evidence type="ECO:0000256" key="4">
    <source>
        <dbReference type="ARBA" id="ARBA00023015"/>
    </source>
</evidence>
<feature type="domain" description="BHLH" evidence="9">
    <location>
        <begin position="282"/>
        <end position="331"/>
    </location>
</feature>
<protein>
    <submittedName>
        <fullName evidence="10">Transcription factor bHLH123-like</fullName>
    </submittedName>
</protein>
<evidence type="ECO:0000256" key="5">
    <source>
        <dbReference type="ARBA" id="ARBA00023125"/>
    </source>
</evidence>
<comment type="subunit">
    <text evidence="3">Homodimer.</text>
</comment>
<dbReference type="GO" id="GO:0005634">
    <property type="term" value="C:nucleus"/>
    <property type="evidence" value="ECO:0007669"/>
    <property type="project" value="UniProtKB-SubCell"/>
</dbReference>
<feature type="region of interest" description="Disordered" evidence="8">
    <location>
        <begin position="262"/>
        <end position="289"/>
    </location>
</feature>
<dbReference type="InterPro" id="IPR045239">
    <property type="entry name" value="bHLH95_bHLH"/>
</dbReference>
<evidence type="ECO:0000256" key="2">
    <source>
        <dbReference type="ARBA" id="ARBA00005510"/>
    </source>
</evidence>
<dbReference type="GO" id="GO:0000978">
    <property type="term" value="F:RNA polymerase II cis-regulatory region sequence-specific DNA binding"/>
    <property type="evidence" value="ECO:0007669"/>
    <property type="project" value="TreeGrafter"/>
</dbReference>
<evidence type="ECO:0000256" key="3">
    <source>
        <dbReference type="ARBA" id="ARBA00011738"/>
    </source>
</evidence>
<keyword evidence="7" id="KW-0539">Nucleus</keyword>
<keyword evidence="11" id="KW-1185">Reference proteome</keyword>
<evidence type="ECO:0000256" key="6">
    <source>
        <dbReference type="ARBA" id="ARBA00023163"/>
    </source>
</evidence>
<dbReference type="GO" id="GO:0046983">
    <property type="term" value="F:protein dimerization activity"/>
    <property type="evidence" value="ECO:0007669"/>
    <property type="project" value="InterPro"/>
</dbReference>
<proteinExistence type="inferred from homology"/>
<dbReference type="FunFam" id="4.10.280.10:FF:000032">
    <property type="entry name" value="Transcription factor bHLH123 family"/>
    <property type="match status" value="1"/>
</dbReference>
<name>A0AAQ3JLI6_9LILI</name>
<evidence type="ECO:0000256" key="1">
    <source>
        <dbReference type="ARBA" id="ARBA00004123"/>
    </source>
</evidence>
<accession>A0AAQ3JLI6</accession>
<dbReference type="InterPro" id="IPR045843">
    <property type="entry name" value="IND-like"/>
</dbReference>
<dbReference type="PROSITE" id="PS50888">
    <property type="entry name" value="BHLH"/>
    <property type="match status" value="1"/>
</dbReference>
<keyword evidence="5" id="KW-0238">DNA-binding</keyword>
<reference evidence="10 11" key="1">
    <citation type="submission" date="2023-10" db="EMBL/GenBank/DDBJ databases">
        <title>Chromosome-scale genome assembly provides insights into flower coloration mechanisms of Canna indica.</title>
        <authorList>
            <person name="Li C."/>
        </authorList>
    </citation>
    <scope>NUCLEOTIDE SEQUENCE [LARGE SCALE GENOMIC DNA]</scope>
    <source>
        <tissue evidence="10">Flower</tissue>
    </source>
</reference>
<gene>
    <name evidence="10" type="ORF">Cni_G00582</name>
</gene>
<comment type="subcellular location">
    <subcellularLocation>
        <location evidence="1">Nucleus</location>
    </subcellularLocation>
</comment>
<keyword evidence="6" id="KW-0804">Transcription</keyword>
<dbReference type="GO" id="GO:0000981">
    <property type="term" value="F:DNA-binding transcription factor activity, RNA polymerase II-specific"/>
    <property type="evidence" value="ECO:0007669"/>
    <property type="project" value="TreeGrafter"/>
</dbReference>
<dbReference type="SMART" id="SM00353">
    <property type="entry name" value="HLH"/>
    <property type="match status" value="1"/>
</dbReference>
<evidence type="ECO:0000259" key="9">
    <source>
        <dbReference type="PROSITE" id="PS50888"/>
    </source>
</evidence>
<dbReference type="PANTHER" id="PTHR16223:SF238">
    <property type="entry name" value="TRANSCRIPTION FACTOR BHLH114"/>
    <property type="match status" value="1"/>
</dbReference>
<dbReference type="PANTHER" id="PTHR16223">
    <property type="entry name" value="TRANSCRIPTION FACTOR BHLH83-RELATED"/>
    <property type="match status" value="1"/>
</dbReference>
<keyword evidence="4" id="KW-0805">Transcription regulation</keyword>
<sequence length="359" mass="38886">MAEEFQTRVCKEGSSWWNPERTTATATADIVVGGGGGGGFFGWTSTELSCEAKAHQSCESAGSACGSSITFQETAKLHQADAGIDSTMPSFRSSSSSSSMSWTQALLRHDSPMATSYQQAVNQNFLLDQFHLGSGNESGTDISGGYHMIPASYGCSFQELLDPGMKLQHSVHYQQPPLTAYLGSSNEQLRSTPWTSFSQLLNSSSVLPKQQPNNRLQFTNNTPWWNDASNSAASFNDVKAVCYPPIPLTAANKMNSGGFRDACSSSSTKKAGSEPAIKKPRTETPSPLPSFKVRKEKLGDRITALQQLVSPFGKTDTASVLQETIDYIKFLHDQVGVLSGPYLKDGHPEKQKQECTKNN</sequence>
<dbReference type="InterPro" id="IPR036638">
    <property type="entry name" value="HLH_DNA-bd_sf"/>
</dbReference>
<dbReference type="CDD" id="cd11393">
    <property type="entry name" value="bHLH_AtbHLH_like"/>
    <property type="match status" value="1"/>
</dbReference>
<organism evidence="10 11">
    <name type="scientific">Canna indica</name>
    <name type="common">Indian-shot</name>
    <dbReference type="NCBI Taxonomy" id="4628"/>
    <lineage>
        <taxon>Eukaryota</taxon>
        <taxon>Viridiplantae</taxon>
        <taxon>Streptophyta</taxon>
        <taxon>Embryophyta</taxon>
        <taxon>Tracheophyta</taxon>
        <taxon>Spermatophyta</taxon>
        <taxon>Magnoliopsida</taxon>
        <taxon>Liliopsida</taxon>
        <taxon>Zingiberales</taxon>
        <taxon>Cannaceae</taxon>
        <taxon>Canna</taxon>
    </lineage>
</organism>
<dbReference type="EMBL" id="CP136890">
    <property type="protein sequence ID" value="WOK91891.1"/>
    <property type="molecule type" value="Genomic_DNA"/>
</dbReference>
<dbReference type="Proteomes" id="UP001327560">
    <property type="component" value="Chromosome 1"/>
</dbReference>
<evidence type="ECO:0000313" key="10">
    <source>
        <dbReference type="EMBL" id="WOK91891.1"/>
    </source>
</evidence>
<evidence type="ECO:0000256" key="7">
    <source>
        <dbReference type="ARBA" id="ARBA00023242"/>
    </source>
</evidence>
<evidence type="ECO:0000313" key="11">
    <source>
        <dbReference type="Proteomes" id="UP001327560"/>
    </source>
</evidence>
<dbReference type="SUPFAM" id="SSF47459">
    <property type="entry name" value="HLH, helix-loop-helix DNA-binding domain"/>
    <property type="match status" value="1"/>
</dbReference>
<dbReference type="AlphaFoldDB" id="A0AAQ3JLI6"/>
<dbReference type="InterPro" id="IPR011598">
    <property type="entry name" value="bHLH_dom"/>
</dbReference>